<dbReference type="EMBL" id="MDYQ01000058">
    <property type="protein sequence ID" value="PRP84712.1"/>
    <property type="molecule type" value="Genomic_DNA"/>
</dbReference>
<dbReference type="GO" id="GO:0035494">
    <property type="term" value="P:SNARE complex disassembly"/>
    <property type="evidence" value="ECO:0007669"/>
    <property type="project" value="InterPro"/>
</dbReference>
<dbReference type="InterPro" id="IPR039812">
    <property type="entry name" value="Vesicle-fus_ATPase"/>
</dbReference>
<keyword evidence="6" id="KW-0460">Magnesium</keyword>
<dbReference type="Gene3D" id="3.10.330.10">
    <property type="match status" value="1"/>
</dbReference>
<dbReference type="InterPro" id="IPR003960">
    <property type="entry name" value="ATPase_AAA_CS"/>
</dbReference>
<comment type="subcellular location">
    <subcellularLocation>
        <location evidence="6">Cytoplasm</location>
    </subcellularLocation>
</comment>
<organism evidence="8 9">
    <name type="scientific">Planoprotostelium fungivorum</name>
    <dbReference type="NCBI Taxonomy" id="1890364"/>
    <lineage>
        <taxon>Eukaryota</taxon>
        <taxon>Amoebozoa</taxon>
        <taxon>Evosea</taxon>
        <taxon>Variosea</taxon>
        <taxon>Cavosteliida</taxon>
        <taxon>Cavosteliaceae</taxon>
        <taxon>Planoprotostelium</taxon>
    </lineage>
</organism>
<keyword evidence="6" id="KW-0963">Cytoplasm</keyword>
<evidence type="ECO:0000256" key="3">
    <source>
        <dbReference type="ARBA" id="ARBA00022741"/>
    </source>
</evidence>
<dbReference type="Gene3D" id="2.40.40.20">
    <property type="match status" value="1"/>
</dbReference>
<keyword evidence="6" id="KW-0931">ER-Golgi transport</keyword>
<dbReference type="CDD" id="cd19504">
    <property type="entry name" value="RecA-like_NSF-SEC18_r1-like"/>
    <property type="match status" value="1"/>
</dbReference>
<dbReference type="Proteomes" id="UP000241769">
    <property type="component" value="Unassembled WGS sequence"/>
</dbReference>
<dbReference type="Pfam" id="PF17862">
    <property type="entry name" value="AAA_lid_3"/>
    <property type="match status" value="1"/>
</dbReference>
<dbReference type="GO" id="GO:0046872">
    <property type="term" value="F:metal ion binding"/>
    <property type="evidence" value="ECO:0007669"/>
    <property type="project" value="UniProtKB-UniRule"/>
</dbReference>
<keyword evidence="6" id="KW-0479">Metal-binding</keyword>
<dbReference type="FunCoup" id="A0A2P6NLB1">
    <property type="interactions" value="782"/>
</dbReference>
<dbReference type="PANTHER" id="PTHR23078">
    <property type="entry name" value="VESICULAR-FUSION PROTEIN NSF"/>
    <property type="match status" value="1"/>
</dbReference>
<dbReference type="SUPFAM" id="SSF52540">
    <property type="entry name" value="P-loop containing nucleoside triphosphate hydrolases"/>
    <property type="match status" value="2"/>
</dbReference>
<comment type="function">
    <text evidence="6">Required for vesicle-mediated transport. Catalyzes the fusion of transport vesicles within the Golgi cisternae. Is also required for transport from the endoplasmic reticulum to the Golgi stack. Seems to function as a fusion protein required for the delivery of cargo proteins to all compartments of the Golgi stack independent of vesicle origin.</text>
</comment>
<dbReference type="InterPro" id="IPR003593">
    <property type="entry name" value="AAA+_ATPase"/>
</dbReference>
<dbReference type="GO" id="GO:0016887">
    <property type="term" value="F:ATP hydrolysis activity"/>
    <property type="evidence" value="ECO:0007669"/>
    <property type="project" value="InterPro"/>
</dbReference>
<dbReference type="InterPro" id="IPR029067">
    <property type="entry name" value="CDC48_domain_2-like_sf"/>
</dbReference>
<keyword evidence="3 6" id="KW-0547">Nucleotide-binding</keyword>
<dbReference type="GO" id="GO:0005524">
    <property type="term" value="F:ATP binding"/>
    <property type="evidence" value="ECO:0007669"/>
    <property type="project" value="UniProtKB-UniRule"/>
</dbReference>
<keyword evidence="9" id="KW-1185">Reference proteome</keyword>
<dbReference type="GO" id="GO:0005795">
    <property type="term" value="C:Golgi stack"/>
    <property type="evidence" value="ECO:0007669"/>
    <property type="project" value="TreeGrafter"/>
</dbReference>
<feature type="domain" description="AAA+ ATPase" evidence="7">
    <location>
        <begin position="251"/>
        <end position="398"/>
    </location>
</feature>
<protein>
    <recommendedName>
        <fullName evidence="6">Vesicle-fusing ATPase</fullName>
        <ecNumber evidence="6">3.6.4.6</ecNumber>
    </recommendedName>
</protein>
<keyword evidence="6" id="KW-0378">Hydrolase</keyword>
<dbReference type="SUPFAM" id="SSF50692">
    <property type="entry name" value="ADC-like"/>
    <property type="match status" value="1"/>
</dbReference>
<dbReference type="GO" id="GO:0006891">
    <property type="term" value="P:intra-Golgi vesicle-mediated transport"/>
    <property type="evidence" value="ECO:0007669"/>
    <property type="project" value="TreeGrafter"/>
</dbReference>
<proteinExistence type="inferred from homology"/>
<dbReference type="InterPro" id="IPR027417">
    <property type="entry name" value="P-loop_NTPase"/>
</dbReference>
<dbReference type="AlphaFoldDB" id="A0A2P6NLB1"/>
<dbReference type="GO" id="GO:0043001">
    <property type="term" value="P:Golgi to plasma membrane protein transport"/>
    <property type="evidence" value="ECO:0007669"/>
    <property type="project" value="TreeGrafter"/>
</dbReference>
<dbReference type="Gene3D" id="1.10.8.60">
    <property type="match status" value="1"/>
</dbReference>
<dbReference type="Gene3D" id="3.40.50.300">
    <property type="entry name" value="P-loop containing nucleotide triphosphate hydrolases"/>
    <property type="match status" value="2"/>
</dbReference>
<name>A0A2P6NLB1_9EUKA</name>
<evidence type="ECO:0000313" key="8">
    <source>
        <dbReference type="EMBL" id="PRP84712.1"/>
    </source>
</evidence>
<keyword evidence="4 6" id="KW-0067">ATP-binding</keyword>
<dbReference type="InterPro" id="IPR003959">
    <property type="entry name" value="ATPase_AAA_core"/>
</dbReference>
<feature type="domain" description="AAA+ ATPase" evidence="7">
    <location>
        <begin position="530"/>
        <end position="666"/>
    </location>
</feature>
<gene>
    <name evidence="8" type="ORF">PROFUN_07962</name>
</gene>
<evidence type="ECO:0000313" key="9">
    <source>
        <dbReference type="Proteomes" id="UP000241769"/>
    </source>
</evidence>
<dbReference type="FunFam" id="3.40.50.300:FF:000166">
    <property type="entry name" value="vesicle-fusing ATPase isoform X1"/>
    <property type="match status" value="1"/>
</dbReference>
<comment type="cofactor">
    <cofactor evidence="6">
        <name>Mg(2+)</name>
        <dbReference type="ChEBI" id="CHEBI:18420"/>
    </cofactor>
    <text evidence="6">Binds 1 Mg(2+) ion per subunit.</text>
</comment>
<evidence type="ECO:0000256" key="1">
    <source>
        <dbReference type="ARBA" id="ARBA00006914"/>
    </source>
</evidence>
<dbReference type="EC" id="3.6.4.6" evidence="6"/>
<dbReference type="SUPFAM" id="SSF54585">
    <property type="entry name" value="Cdc48 domain 2-like"/>
    <property type="match status" value="1"/>
</dbReference>
<dbReference type="InParanoid" id="A0A2P6NLB1"/>
<dbReference type="Pfam" id="PF00004">
    <property type="entry name" value="AAA"/>
    <property type="match status" value="2"/>
</dbReference>
<comment type="caution">
    <text evidence="8">The sequence shown here is derived from an EMBL/GenBank/DDBJ whole genome shotgun (WGS) entry which is preliminary data.</text>
</comment>
<comment type="similarity">
    <text evidence="1 6">Belongs to the AAA ATPase family.</text>
</comment>
<evidence type="ECO:0000256" key="5">
    <source>
        <dbReference type="ARBA" id="ARBA00022927"/>
    </source>
</evidence>
<reference evidence="8 9" key="1">
    <citation type="journal article" date="2018" name="Genome Biol. Evol.">
        <title>Multiple Roots of Fruiting Body Formation in Amoebozoa.</title>
        <authorList>
            <person name="Hillmann F."/>
            <person name="Forbes G."/>
            <person name="Novohradska S."/>
            <person name="Ferling I."/>
            <person name="Riege K."/>
            <person name="Groth M."/>
            <person name="Westermann M."/>
            <person name="Marz M."/>
            <person name="Spaller T."/>
            <person name="Winckler T."/>
            <person name="Schaap P."/>
            <person name="Glockner G."/>
        </authorList>
    </citation>
    <scope>NUCLEOTIDE SEQUENCE [LARGE SCALE GENOMIC DNA]</scope>
    <source>
        <strain evidence="8 9">Jena</strain>
    </source>
</reference>
<dbReference type="STRING" id="1890364.A0A2P6NLB1"/>
<dbReference type="InterPro" id="IPR009010">
    <property type="entry name" value="Asp_de-COase-like_dom_sf"/>
</dbReference>
<comment type="catalytic activity">
    <reaction evidence="6">
        <text>ATP + H2O = ADP + phosphate + H(+)</text>
        <dbReference type="Rhea" id="RHEA:13065"/>
        <dbReference type="ChEBI" id="CHEBI:15377"/>
        <dbReference type="ChEBI" id="CHEBI:15378"/>
        <dbReference type="ChEBI" id="CHEBI:30616"/>
        <dbReference type="ChEBI" id="CHEBI:43474"/>
        <dbReference type="ChEBI" id="CHEBI:456216"/>
        <dbReference type="EC" id="3.6.4.6"/>
    </reaction>
</comment>
<evidence type="ECO:0000256" key="2">
    <source>
        <dbReference type="ARBA" id="ARBA00022448"/>
    </source>
</evidence>
<accession>A0A2P6NLB1</accession>
<dbReference type="OrthoDB" id="9982946at2759"/>
<evidence type="ECO:0000259" key="7">
    <source>
        <dbReference type="SMART" id="SM00382"/>
    </source>
</evidence>
<dbReference type="PROSITE" id="PS00674">
    <property type="entry name" value="AAA"/>
    <property type="match status" value="1"/>
</dbReference>
<evidence type="ECO:0000256" key="6">
    <source>
        <dbReference type="RuleBase" id="RU367045"/>
    </source>
</evidence>
<dbReference type="FunFam" id="3.40.50.300:FF:000187">
    <property type="entry name" value="Vesicular-fusion ATPase SEC18"/>
    <property type="match status" value="1"/>
</dbReference>
<keyword evidence="5 6" id="KW-0653">Protein transport</keyword>
<dbReference type="FunFam" id="1.10.8.60:FF:000127">
    <property type="entry name" value="Vesicular-fusion protein SEC18"/>
    <property type="match status" value="1"/>
</dbReference>
<dbReference type="SMART" id="SM00382">
    <property type="entry name" value="AAA"/>
    <property type="match status" value="2"/>
</dbReference>
<evidence type="ECO:0000256" key="4">
    <source>
        <dbReference type="ARBA" id="ARBA00022840"/>
    </source>
</evidence>
<keyword evidence="2 6" id="KW-0813">Transport</keyword>
<dbReference type="PANTHER" id="PTHR23078:SF3">
    <property type="entry name" value="VESICLE-FUSING ATPASE"/>
    <property type="match status" value="1"/>
</dbReference>
<sequence>MASRLLKPTATPGGAADLALSNKVFVSASDAQALRSMGATQNYVKTQIQEFVYTFAEHPEVKPGQCGFNRIQREQLEFGIGANEPAFEAFAFAEKAESNILTKLSVEGAKSESDIKTDDLTKVVLREYQTQFFTIGQRLAIDIAGKKLILKIKSCEIMDAASLKTGNTQAKTSSRGVIFEKTAIAYERAAGSTIRLVGDDNQANNTLFKPDFNFENMGIGGLDSEFGDIFRRAFASRIFPPSVVAKLGISHVKGILLYGPPGTGKTLMARQIGKMLNGKEPKVVNGPEVLDRFVGGSEENIRKLFKDAEEEYRTRKENSDLHIIIFDEIDAICKQRGSRNDGTGVGDTVVNQLLTKIDGVDSLNNILIIGMTNRKDLIDEALLRPGRLEVHMEISLPDEKGRHQIWVIQTKSMRENGSMDQDVSLELLAKDTKNYSGAEIKGVVNSATSFALNSKVDATNGIKVKDGPITVKMEHFQRALAEVKPAFGIDEDEFSDRMRNGIIKFGPKVEKLLNNCGLFVEQVRNSQRTPLVSFLLEGPAGCGKTALAVKLATDSGCPFVKMISAEDLVGYGENAKASKITKIFEDAHRSRLSCVVVDDIERLIDYARVGPRFSNVILQTLLVFLKKDPPKNRKLLIIGTTSNKRVLEDLEILDTFNSVQNVPQISTRTEFSSVLKELKAIESDAELNLASAAFARPISIKRLIMYAEMASQGSTTGRAERLSQILVDNE</sequence>
<dbReference type="InterPro" id="IPR041569">
    <property type="entry name" value="AAA_lid_3"/>
</dbReference>